<proteinExistence type="inferred from homology"/>
<feature type="domain" description="ABC3 transporter permease C-terminal" evidence="8">
    <location>
        <begin position="667"/>
        <end position="785"/>
    </location>
</feature>
<feature type="transmembrane region" description="Helical" evidence="7">
    <location>
        <begin position="755"/>
        <end position="777"/>
    </location>
</feature>
<evidence type="ECO:0000256" key="6">
    <source>
        <dbReference type="ARBA" id="ARBA00038076"/>
    </source>
</evidence>
<dbReference type="InterPro" id="IPR003838">
    <property type="entry name" value="ABC3_permease_C"/>
</dbReference>
<feature type="domain" description="MacB-like periplasmic core" evidence="9">
    <location>
        <begin position="423"/>
        <end position="632"/>
    </location>
</feature>
<evidence type="ECO:0008006" key="11">
    <source>
        <dbReference type="Google" id="ProtNLM"/>
    </source>
</evidence>
<evidence type="ECO:0000256" key="2">
    <source>
        <dbReference type="ARBA" id="ARBA00022475"/>
    </source>
</evidence>
<dbReference type="Pfam" id="PF12704">
    <property type="entry name" value="MacB_PCD"/>
    <property type="match status" value="1"/>
</dbReference>
<evidence type="ECO:0000259" key="9">
    <source>
        <dbReference type="Pfam" id="PF12704"/>
    </source>
</evidence>
<dbReference type="GO" id="GO:0005886">
    <property type="term" value="C:plasma membrane"/>
    <property type="evidence" value="ECO:0007669"/>
    <property type="project" value="UniProtKB-SubCell"/>
</dbReference>
<dbReference type="PANTHER" id="PTHR30572:SF4">
    <property type="entry name" value="ABC TRANSPORTER PERMEASE YTRF"/>
    <property type="match status" value="1"/>
</dbReference>
<dbReference type="InterPro" id="IPR050250">
    <property type="entry name" value="Macrolide_Exporter_MacB"/>
</dbReference>
<feature type="domain" description="ABC3 transporter permease C-terminal" evidence="8">
    <location>
        <begin position="254"/>
        <end position="373"/>
    </location>
</feature>
<dbReference type="Pfam" id="PF02687">
    <property type="entry name" value="FtsX"/>
    <property type="match status" value="2"/>
</dbReference>
<organism evidence="10">
    <name type="scientific">hydrothermal vent metagenome</name>
    <dbReference type="NCBI Taxonomy" id="652676"/>
    <lineage>
        <taxon>unclassified sequences</taxon>
        <taxon>metagenomes</taxon>
        <taxon>ecological metagenomes</taxon>
    </lineage>
</organism>
<comment type="similarity">
    <text evidence="6">Belongs to the ABC-4 integral membrane protein family.</text>
</comment>
<evidence type="ECO:0000256" key="7">
    <source>
        <dbReference type="SAM" id="Phobius"/>
    </source>
</evidence>
<dbReference type="PANTHER" id="PTHR30572">
    <property type="entry name" value="MEMBRANE COMPONENT OF TRANSPORTER-RELATED"/>
    <property type="match status" value="1"/>
</dbReference>
<keyword evidence="5 7" id="KW-0472">Membrane</keyword>
<evidence type="ECO:0000256" key="1">
    <source>
        <dbReference type="ARBA" id="ARBA00004651"/>
    </source>
</evidence>
<evidence type="ECO:0000313" key="10">
    <source>
        <dbReference type="EMBL" id="VAX35012.1"/>
    </source>
</evidence>
<keyword evidence="4 7" id="KW-1133">Transmembrane helix</keyword>
<keyword evidence="3 7" id="KW-0812">Transmembrane</keyword>
<keyword evidence="2" id="KW-1003">Cell membrane</keyword>
<name>A0A3B1D2P8_9ZZZZ</name>
<dbReference type="EMBL" id="UOGJ01000024">
    <property type="protein sequence ID" value="VAX35012.1"/>
    <property type="molecule type" value="Genomic_DNA"/>
</dbReference>
<feature type="transmembrane region" description="Helical" evidence="7">
    <location>
        <begin position="658"/>
        <end position="681"/>
    </location>
</feature>
<sequence>MIRDFTGDKGRAILMLIATTVGIFGVAAILSTYSILSREVTRNYMDTNPASATLDVGEVNKDILNIVRNFPGMADVEARSVITARVKIGEDWRHMLFFVVEDFEHLKLNTFQKLSGAWPPPTGTMLIERTVQRLIDQTTGGSVVIRMESGQETTVPITGIVHDGTLAPAWQDQTGYGYITLDTLGLLGGESVLEEVRIQFEGNPSDITFVEEQTQALATVLRQQGHSVHELRVPPPRTHPHQTQIMGVLFLLFAFAGMAFFLGAVLVATIIAALLTRQIREIGVMKTVGARSGQIAYMYISMLMGVGLLSVLIGLPAGLFAAKMLVNMVAELLNLTILSYAVSPWVYAVLIGSGILVPPLVALPVIVKAARISVREAISDNGVGSDAVQSGFVSTVLGKIFSFSLTWTMALRNMFRRRGRLYLALALLSIGGGMFIAALNVGNSWNKVIDRIYTDRSYDVEFILDKPTSEAKIKAALGNVPKIKNAEFWGYSATAVAQKGKIDISRTYPDGGHGSFYLMGTPADTTMISHPLMEGRWLKKDDTDAIVLNQIAKAMLPTAKIGDQVLLSHHGEHKPWQLVGIVEEIGSSAAAYVTDSAFDTISHTFGDARMIRLETQLSDPAAREALIRKIDKALQQANISVEKAVPLSLLKTSMGEHVIVLIATLILAAVLLAIIGLLGLMSTMSMNVLERTRELGIIKVSGATPSVISKIIVNEGVFIAITSWVLALILSLPLSLALGAFLGEMSFKTPLGLNISWFAVFLWLVLVIVMSSFASFLPGRSASKMAVHEAISYG</sequence>
<reference evidence="10" key="1">
    <citation type="submission" date="2018-06" db="EMBL/GenBank/DDBJ databases">
        <authorList>
            <person name="Zhirakovskaya E."/>
        </authorList>
    </citation>
    <scope>NUCLEOTIDE SEQUENCE</scope>
</reference>
<dbReference type="InterPro" id="IPR025857">
    <property type="entry name" value="MacB_PCD"/>
</dbReference>
<evidence type="ECO:0000256" key="3">
    <source>
        <dbReference type="ARBA" id="ARBA00022692"/>
    </source>
</evidence>
<evidence type="ECO:0000256" key="5">
    <source>
        <dbReference type="ARBA" id="ARBA00023136"/>
    </source>
</evidence>
<evidence type="ECO:0000256" key="4">
    <source>
        <dbReference type="ARBA" id="ARBA00022989"/>
    </source>
</evidence>
<evidence type="ECO:0000259" key="8">
    <source>
        <dbReference type="Pfam" id="PF02687"/>
    </source>
</evidence>
<protein>
    <recommendedName>
        <fullName evidence="11">ABC3 transporter permease protein domain-containing protein</fullName>
    </recommendedName>
</protein>
<feature type="transmembrane region" description="Helical" evidence="7">
    <location>
        <begin position="421"/>
        <end position="441"/>
    </location>
</feature>
<feature type="transmembrane region" description="Helical" evidence="7">
    <location>
        <begin position="12"/>
        <end position="36"/>
    </location>
</feature>
<gene>
    <name evidence="10" type="ORF">MNBD_UNCLBAC01-1776</name>
</gene>
<feature type="transmembrane region" description="Helical" evidence="7">
    <location>
        <begin position="296"/>
        <end position="325"/>
    </location>
</feature>
<accession>A0A3B1D2P8</accession>
<feature type="transmembrane region" description="Helical" evidence="7">
    <location>
        <begin position="717"/>
        <end position="743"/>
    </location>
</feature>
<dbReference type="GO" id="GO:0022857">
    <property type="term" value="F:transmembrane transporter activity"/>
    <property type="evidence" value="ECO:0007669"/>
    <property type="project" value="TreeGrafter"/>
</dbReference>
<comment type="subcellular location">
    <subcellularLocation>
        <location evidence="1">Cell membrane</location>
        <topology evidence="1">Multi-pass membrane protein</topology>
    </subcellularLocation>
</comment>
<feature type="transmembrane region" description="Helical" evidence="7">
    <location>
        <begin position="245"/>
        <end position="275"/>
    </location>
</feature>
<feature type="transmembrane region" description="Helical" evidence="7">
    <location>
        <begin position="345"/>
        <end position="367"/>
    </location>
</feature>
<dbReference type="AlphaFoldDB" id="A0A3B1D2P8"/>